<keyword evidence="2" id="KW-0805">Transcription regulation</keyword>
<feature type="region of interest" description="Disordered" evidence="7">
    <location>
        <begin position="98"/>
        <end position="118"/>
    </location>
</feature>
<dbReference type="PANTHER" id="PTHR11380:SF5">
    <property type="entry name" value="TRANSCRIPTION INITIATION FACTOR TFIID SUBUNIT 13"/>
    <property type="match status" value="1"/>
</dbReference>
<evidence type="ECO:0000256" key="2">
    <source>
        <dbReference type="ARBA" id="ARBA00023015"/>
    </source>
</evidence>
<feature type="compositionally biased region" description="Gly residues" evidence="7">
    <location>
        <begin position="107"/>
        <end position="118"/>
    </location>
</feature>
<proteinExistence type="inferred from homology"/>
<evidence type="ECO:0000256" key="7">
    <source>
        <dbReference type="SAM" id="MobiDB-lite"/>
    </source>
</evidence>
<dbReference type="InterPro" id="IPR009072">
    <property type="entry name" value="Histone-fold"/>
</dbReference>
<keyword evidence="4" id="KW-0539">Nucleus</keyword>
<protein>
    <recommendedName>
        <fullName evidence="6">Transcription initiation factor TFIID subunit 13</fullName>
    </recommendedName>
</protein>
<dbReference type="Gene3D" id="1.10.20.10">
    <property type="entry name" value="Histone, subunit A"/>
    <property type="match status" value="1"/>
</dbReference>
<comment type="caution">
    <text evidence="8">The sequence shown here is derived from an EMBL/GenBank/DDBJ whole genome shotgun (WGS) entry which is preliminary data.</text>
</comment>
<evidence type="ECO:0000313" key="8">
    <source>
        <dbReference type="EMBL" id="KAJ1906195.1"/>
    </source>
</evidence>
<evidence type="ECO:0000256" key="6">
    <source>
        <dbReference type="ARBA" id="ARBA00040136"/>
    </source>
</evidence>
<evidence type="ECO:0000313" key="9">
    <source>
        <dbReference type="Proteomes" id="UP001150569"/>
    </source>
</evidence>
<keyword evidence="3" id="KW-0804">Transcription</keyword>
<dbReference type="AlphaFoldDB" id="A0A9W7ZLY5"/>
<organism evidence="8 9">
    <name type="scientific">Tieghemiomyces parasiticus</name>
    <dbReference type="NCBI Taxonomy" id="78921"/>
    <lineage>
        <taxon>Eukaryota</taxon>
        <taxon>Fungi</taxon>
        <taxon>Fungi incertae sedis</taxon>
        <taxon>Zoopagomycota</taxon>
        <taxon>Kickxellomycotina</taxon>
        <taxon>Dimargaritomycetes</taxon>
        <taxon>Dimargaritales</taxon>
        <taxon>Dimargaritaceae</taxon>
        <taxon>Tieghemiomyces</taxon>
    </lineage>
</organism>
<dbReference type="CDD" id="cd07978">
    <property type="entry name" value="HFD_TAF13"/>
    <property type="match status" value="1"/>
</dbReference>
<sequence length="118" mass="13259">MDFKLKPAPKRKQLPREISLMMYGFGDVRNPAPDTVGVMEDILVDYLTEMCFQTARGAQRPNKVTVQDFKFALRHDEKKLARVEELLKMAEVIKESRRLFSDDEEGGGGGGGDKAPAE</sequence>
<evidence type="ECO:0000256" key="5">
    <source>
        <dbReference type="ARBA" id="ARBA00038392"/>
    </source>
</evidence>
<evidence type="ECO:0000256" key="1">
    <source>
        <dbReference type="ARBA" id="ARBA00004123"/>
    </source>
</evidence>
<evidence type="ECO:0000256" key="4">
    <source>
        <dbReference type="ARBA" id="ARBA00023242"/>
    </source>
</evidence>
<dbReference type="PANTHER" id="PTHR11380">
    <property type="entry name" value="TRANSCRIPTION INITIATION FACTOR TFIID/SUPT3-RELATED"/>
    <property type="match status" value="1"/>
</dbReference>
<comment type="subcellular location">
    <subcellularLocation>
        <location evidence="1">Nucleus</location>
    </subcellularLocation>
</comment>
<dbReference type="GO" id="GO:0046982">
    <property type="term" value="F:protein heterodimerization activity"/>
    <property type="evidence" value="ECO:0007669"/>
    <property type="project" value="InterPro"/>
</dbReference>
<keyword evidence="9" id="KW-1185">Reference proteome</keyword>
<dbReference type="GO" id="GO:0051123">
    <property type="term" value="P:RNA polymerase II preinitiation complex assembly"/>
    <property type="evidence" value="ECO:0007669"/>
    <property type="project" value="TreeGrafter"/>
</dbReference>
<dbReference type="SUPFAM" id="SSF47113">
    <property type="entry name" value="Histone-fold"/>
    <property type="match status" value="1"/>
</dbReference>
<evidence type="ECO:0000256" key="3">
    <source>
        <dbReference type="ARBA" id="ARBA00023163"/>
    </source>
</evidence>
<reference evidence="8" key="1">
    <citation type="submission" date="2022-07" db="EMBL/GenBank/DDBJ databases">
        <title>Phylogenomic reconstructions and comparative analyses of Kickxellomycotina fungi.</title>
        <authorList>
            <person name="Reynolds N.K."/>
            <person name="Stajich J.E."/>
            <person name="Barry K."/>
            <person name="Grigoriev I.V."/>
            <person name="Crous P."/>
            <person name="Smith M.E."/>
        </authorList>
    </citation>
    <scope>NUCLEOTIDE SEQUENCE</scope>
    <source>
        <strain evidence="8">RSA 861</strain>
    </source>
</reference>
<accession>A0A9W7ZLY5</accession>
<comment type="similarity">
    <text evidence="5">Belongs to the TAF13 family.</text>
</comment>
<dbReference type="Proteomes" id="UP001150569">
    <property type="component" value="Unassembled WGS sequence"/>
</dbReference>
<dbReference type="GO" id="GO:0005669">
    <property type="term" value="C:transcription factor TFIID complex"/>
    <property type="evidence" value="ECO:0007669"/>
    <property type="project" value="TreeGrafter"/>
</dbReference>
<name>A0A9W7ZLY5_9FUNG</name>
<dbReference type="Pfam" id="PF02269">
    <property type="entry name" value="TFIID-18kDa"/>
    <property type="match status" value="1"/>
</dbReference>
<dbReference type="InterPro" id="IPR003195">
    <property type="entry name" value="TFIID_TAF13"/>
</dbReference>
<dbReference type="EMBL" id="JANBPT010001627">
    <property type="protein sequence ID" value="KAJ1906195.1"/>
    <property type="molecule type" value="Genomic_DNA"/>
</dbReference>
<dbReference type="OrthoDB" id="10266074at2759"/>
<gene>
    <name evidence="8" type="ORF">IWQ60_012134</name>
</gene>